<feature type="transmembrane region" description="Helical" evidence="1">
    <location>
        <begin position="198"/>
        <end position="220"/>
    </location>
</feature>
<comment type="caution">
    <text evidence="2">The sequence shown here is derived from an EMBL/GenBank/DDBJ whole genome shotgun (WGS) entry which is preliminary data.</text>
</comment>
<feature type="transmembrane region" description="Helical" evidence="1">
    <location>
        <begin position="12"/>
        <end position="32"/>
    </location>
</feature>
<dbReference type="EMBL" id="VSSQ01004641">
    <property type="protein sequence ID" value="MPM26065.1"/>
    <property type="molecule type" value="Genomic_DNA"/>
</dbReference>
<keyword evidence="1" id="KW-0812">Transmembrane</keyword>
<feature type="transmembrane region" description="Helical" evidence="1">
    <location>
        <begin position="168"/>
        <end position="186"/>
    </location>
</feature>
<dbReference type="AlphaFoldDB" id="A0A644YBY9"/>
<accession>A0A644YBY9</accession>
<gene>
    <name evidence="2" type="primary">ylbJ_5</name>
    <name evidence="2" type="ORF">SDC9_72566</name>
</gene>
<keyword evidence="1" id="KW-0472">Membrane</keyword>
<feature type="transmembrane region" description="Helical" evidence="1">
    <location>
        <begin position="261"/>
        <end position="282"/>
    </location>
</feature>
<evidence type="ECO:0000256" key="1">
    <source>
        <dbReference type="SAM" id="Phobius"/>
    </source>
</evidence>
<evidence type="ECO:0000313" key="2">
    <source>
        <dbReference type="EMBL" id="MPM26065.1"/>
    </source>
</evidence>
<protein>
    <submittedName>
        <fullName evidence="2">Sporulation integral membrane protein YlbJ</fullName>
    </submittedName>
</protein>
<feature type="transmembrane region" description="Helical" evidence="1">
    <location>
        <begin position="226"/>
        <end position="249"/>
    </location>
</feature>
<name>A0A644YBY9_9ZZZZ</name>
<reference evidence="2" key="1">
    <citation type="submission" date="2019-08" db="EMBL/GenBank/DDBJ databases">
        <authorList>
            <person name="Kucharzyk K."/>
            <person name="Murdoch R.W."/>
            <person name="Higgins S."/>
            <person name="Loffler F."/>
        </authorList>
    </citation>
    <scope>NUCLEOTIDE SEQUENCE</scope>
</reference>
<feature type="transmembrane region" description="Helical" evidence="1">
    <location>
        <begin position="44"/>
        <end position="67"/>
    </location>
</feature>
<feature type="transmembrane region" description="Helical" evidence="1">
    <location>
        <begin position="302"/>
        <end position="319"/>
    </location>
</feature>
<proteinExistence type="predicted"/>
<feature type="transmembrane region" description="Helical" evidence="1">
    <location>
        <begin position="116"/>
        <end position="139"/>
    </location>
</feature>
<sequence length="325" mass="35205">MISAAYNTLMLWFNTVIPSLFPFMVISSWLDFNVHTHKTTADKITLRLFGVPSSLMPVFIIGTLSGYPTGARLISELYINKRITKGTAEHLLAFCNNAGTVFIVSAVASSMLKDRFAALFFITITALSSLITGMIYNVAFPADDSDFYSSISLIGQKSTPIGEAISSAVKAILTVGGCMVFFSVITEAVTGLISDISIVHYGVISGIFEFTRGISLIAAANSDKRFAYAIIAGLLSWGGLSVHLQTAAVINSDKINIIKYLLCKAFSSFVSFLTAINTYNIFYTKTSSISVFNEAKTYYSPIVISVILSTLMLVINIAVQKKDSV</sequence>
<keyword evidence="1" id="KW-1133">Transmembrane helix</keyword>
<organism evidence="2">
    <name type="scientific">bioreactor metagenome</name>
    <dbReference type="NCBI Taxonomy" id="1076179"/>
    <lineage>
        <taxon>unclassified sequences</taxon>
        <taxon>metagenomes</taxon>
        <taxon>ecological metagenomes</taxon>
    </lineage>
</organism>
<feature type="transmembrane region" description="Helical" evidence="1">
    <location>
        <begin position="87"/>
        <end position="109"/>
    </location>
</feature>